<keyword evidence="7" id="KW-0143">Chaperone</keyword>
<evidence type="ECO:0000256" key="2">
    <source>
        <dbReference type="ARBA" id="ARBA00022475"/>
    </source>
</evidence>
<dbReference type="Proteomes" id="UP000599024">
    <property type="component" value="Unassembled WGS sequence"/>
</dbReference>
<evidence type="ECO:0000313" key="15">
    <source>
        <dbReference type="Proteomes" id="UP000599024"/>
    </source>
</evidence>
<keyword evidence="11" id="KW-0413">Isomerase</keyword>
<dbReference type="SUPFAM" id="SSF109998">
    <property type="entry name" value="Triger factor/SurA peptide-binding domain-like"/>
    <property type="match status" value="1"/>
</dbReference>
<comment type="similarity">
    <text evidence="8">Belongs to the PpiD chaperone family.</text>
</comment>
<dbReference type="InterPro" id="IPR027304">
    <property type="entry name" value="Trigger_fact/SurA_dom_sf"/>
</dbReference>
<evidence type="ECO:0000259" key="13">
    <source>
        <dbReference type="PROSITE" id="PS50198"/>
    </source>
</evidence>
<evidence type="ECO:0000256" key="11">
    <source>
        <dbReference type="PROSITE-ProRule" id="PRU00278"/>
    </source>
</evidence>
<evidence type="ECO:0000256" key="4">
    <source>
        <dbReference type="ARBA" id="ARBA00022692"/>
    </source>
</evidence>
<evidence type="ECO:0000256" key="9">
    <source>
        <dbReference type="ARBA" id="ARBA00040743"/>
    </source>
</evidence>
<proteinExistence type="inferred from homology"/>
<dbReference type="InterPro" id="IPR000297">
    <property type="entry name" value="PPIase_PpiC"/>
</dbReference>
<evidence type="ECO:0000256" key="12">
    <source>
        <dbReference type="SAM" id="Phobius"/>
    </source>
</evidence>
<feature type="domain" description="PpiC" evidence="13">
    <location>
        <begin position="225"/>
        <end position="323"/>
    </location>
</feature>
<protein>
    <recommendedName>
        <fullName evidence="9">Periplasmic chaperone PpiD</fullName>
    </recommendedName>
    <alternativeName>
        <fullName evidence="10">Periplasmic folding chaperone</fullName>
    </alternativeName>
</protein>
<dbReference type="EMBL" id="JACNLK010000052">
    <property type="protein sequence ID" value="MBC8208744.1"/>
    <property type="molecule type" value="Genomic_DNA"/>
</dbReference>
<dbReference type="Gene3D" id="3.10.50.40">
    <property type="match status" value="1"/>
</dbReference>
<dbReference type="Pfam" id="PF13624">
    <property type="entry name" value="SurA_N_3"/>
    <property type="match status" value="1"/>
</dbReference>
<dbReference type="GO" id="GO:0005886">
    <property type="term" value="C:plasma membrane"/>
    <property type="evidence" value="ECO:0007669"/>
    <property type="project" value="UniProtKB-SubCell"/>
</dbReference>
<dbReference type="Pfam" id="PF13145">
    <property type="entry name" value="Rotamase_2"/>
    <property type="match status" value="1"/>
</dbReference>
<name>A0A8J6NB04_9BACT</name>
<sequence>MLQIFRNKAQSIFIQAIVLVIALVFVFWGVGTNLMDKREAALVINKEEVSIQEFQRVYEQALAGYREQFGGSIPKGLLEALGVKEQVINQLSQAALLRQGATEMGIAINPEEIQRTIKEMIQFQENGAFSLDRYNAILSANRLTPGKYESSMRYDMLSDKAIKQIANFAAQVSDQEINAIHQLDQETVRLEYITFSPDQFRNQVKPDASALTSWFDQEQDNYKTAVQVKLRYLLFDETPDQPGNSFSAANNAYETIISTGSLLAYAQAHPEITIHETAFFSRDVPPAQAQDPAFLKAAFDLGQGELSSIIKTANGYAILFAEAIQAPATPPLDEIKDQVQADYIIARSTELAREAATAFLEKIRTGSDWSSTAQSQGLAVQQTPSLSRNSQQQGVDVPAKLLSQAFRLGPNNPLPQEAASDNDSFYAFRFLDRALPSTTALSEEDWARYREALLQQKQNQLLSAWVKQQELNADLFINSNL</sequence>
<keyword evidence="11" id="KW-0697">Rotamase</keyword>
<dbReference type="InterPro" id="IPR046357">
    <property type="entry name" value="PPIase_dom_sf"/>
</dbReference>
<reference evidence="14 15" key="1">
    <citation type="submission" date="2020-08" db="EMBL/GenBank/DDBJ databases">
        <title>Bridging the membrane lipid divide: bacteria of the FCB group superphylum have the potential to synthesize archaeal ether lipids.</title>
        <authorList>
            <person name="Villanueva L."/>
            <person name="Von Meijenfeldt F.A.B."/>
            <person name="Westbye A.B."/>
            <person name="Yadav S."/>
            <person name="Hopmans E.C."/>
            <person name="Dutilh B.E."/>
            <person name="Sinninghe Damste J.S."/>
        </authorList>
    </citation>
    <scope>NUCLEOTIDE SEQUENCE [LARGE SCALE GENOMIC DNA]</scope>
    <source>
        <strain evidence="14">NIOZ-UU81</strain>
    </source>
</reference>
<keyword evidence="6 12" id="KW-0472">Membrane</keyword>
<evidence type="ECO:0000256" key="6">
    <source>
        <dbReference type="ARBA" id="ARBA00023136"/>
    </source>
</evidence>
<dbReference type="Gene3D" id="1.10.4030.10">
    <property type="entry name" value="Porin chaperone SurA, peptide-binding domain"/>
    <property type="match status" value="1"/>
</dbReference>
<dbReference type="PANTHER" id="PTHR47529">
    <property type="entry name" value="PEPTIDYL-PROLYL CIS-TRANS ISOMERASE D"/>
    <property type="match status" value="1"/>
</dbReference>
<dbReference type="InterPro" id="IPR052029">
    <property type="entry name" value="PpiD_chaperone"/>
</dbReference>
<evidence type="ECO:0000313" key="14">
    <source>
        <dbReference type="EMBL" id="MBC8208744.1"/>
    </source>
</evidence>
<feature type="transmembrane region" description="Helical" evidence="12">
    <location>
        <begin position="12"/>
        <end position="30"/>
    </location>
</feature>
<dbReference type="AlphaFoldDB" id="A0A8J6NB04"/>
<keyword evidence="4 12" id="KW-0812">Transmembrane</keyword>
<gene>
    <name evidence="14" type="ORF">H8E79_06220</name>
</gene>
<dbReference type="PANTHER" id="PTHR47529:SF1">
    <property type="entry name" value="PERIPLASMIC CHAPERONE PPID"/>
    <property type="match status" value="1"/>
</dbReference>
<keyword evidence="3" id="KW-0997">Cell inner membrane</keyword>
<comment type="caution">
    <text evidence="14">The sequence shown here is derived from an EMBL/GenBank/DDBJ whole genome shotgun (WGS) entry which is preliminary data.</text>
</comment>
<evidence type="ECO:0000256" key="3">
    <source>
        <dbReference type="ARBA" id="ARBA00022519"/>
    </source>
</evidence>
<organism evidence="14 15">
    <name type="scientific">Candidatus Desulfatifera sulfidica</name>
    <dbReference type="NCBI Taxonomy" id="2841691"/>
    <lineage>
        <taxon>Bacteria</taxon>
        <taxon>Pseudomonadati</taxon>
        <taxon>Thermodesulfobacteriota</taxon>
        <taxon>Desulfobulbia</taxon>
        <taxon>Desulfobulbales</taxon>
        <taxon>Desulfobulbaceae</taxon>
        <taxon>Candidatus Desulfatifera</taxon>
    </lineage>
</organism>
<comment type="subcellular location">
    <subcellularLocation>
        <location evidence="1">Cell inner membrane</location>
        <topology evidence="1">Single-pass type II membrane protein</topology>
        <orientation evidence="1">Periplasmic side</orientation>
    </subcellularLocation>
</comment>
<dbReference type="GO" id="GO:0003755">
    <property type="term" value="F:peptidyl-prolyl cis-trans isomerase activity"/>
    <property type="evidence" value="ECO:0007669"/>
    <property type="project" value="UniProtKB-KW"/>
</dbReference>
<dbReference type="PROSITE" id="PS50198">
    <property type="entry name" value="PPIC_PPIASE_2"/>
    <property type="match status" value="1"/>
</dbReference>
<keyword evidence="2" id="KW-1003">Cell membrane</keyword>
<evidence type="ECO:0000256" key="1">
    <source>
        <dbReference type="ARBA" id="ARBA00004382"/>
    </source>
</evidence>
<evidence type="ECO:0000256" key="7">
    <source>
        <dbReference type="ARBA" id="ARBA00023186"/>
    </source>
</evidence>
<evidence type="ECO:0000256" key="5">
    <source>
        <dbReference type="ARBA" id="ARBA00022989"/>
    </source>
</evidence>
<accession>A0A8J6NB04</accession>
<keyword evidence="5 12" id="KW-1133">Transmembrane helix</keyword>
<evidence type="ECO:0000256" key="10">
    <source>
        <dbReference type="ARBA" id="ARBA00042775"/>
    </source>
</evidence>
<evidence type="ECO:0000256" key="8">
    <source>
        <dbReference type="ARBA" id="ARBA00038408"/>
    </source>
</evidence>